<sequence>MARIAGLTIFFVLISLGSANGAGFALYEFGARGTSMAGTMLGRADDPSAVAYNPAGMTQLEGTQTMIGLSVVAPNGKVRTPGDTTSIESNYWVPPHAYLTRQMTDKTWLGLGLYTRFGLGTEYPKGWPGEYNNLYTRVKSLSFNPNLAYKLTDTVSLAVGAEVMWFDFYQKKMVGRPLGGIEAELNGDSYGFGGNVALHYKPSDTWALGLTYKSRIKQSIKGDATFQRTPTARAFGYFNDTSAKGDITLPDSFGVGLMFRPHERLSLEANAIYTLWSTYDKLEITYGEALTPGALTGNTKVSSMAKNWKDVWRFQVGAEYSLSDLIDLRLGYVFDQIPDTDQYADYMTPTSDRHIVTTGIGFSGERFSVDISYSYLWFADRNIVARPADHVLDSTFKDGHTHLTSISLGYKF</sequence>
<dbReference type="Pfam" id="PF03349">
    <property type="entry name" value="Toluene_X"/>
    <property type="match status" value="1"/>
</dbReference>
<dbReference type="SUPFAM" id="SSF56935">
    <property type="entry name" value="Porins"/>
    <property type="match status" value="1"/>
</dbReference>
<protein>
    <submittedName>
        <fullName evidence="8">Long-chain fatty acid transport protein</fullName>
    </submittedName>
</protein>
<dbReference type="PANTHER" id="PTHR35093:SF8">
    <property type="entry name" value="OUTER MEMBRANE PROTEIN NMB0088-RELATED"/>
    <property type="match status" value="1"/>
</dbReference>
<dbReference type="OrthoDB" id="9922at2"/>
<dbReference type="PANTHER" id="PTHR35093">
    <property type="entry name" value="OUTER MEMBRANE PROTEIN NMB0088-RELATED"/>
    <property type="match status" value="1"/>
</dbReference>
<gene>
    <name evidence="8" type="ORF">SAMN05660653_02322</name>
</gene>
<dbReference type="GO" id="GO:0009279">
    <property type="term" value="C:cell outer membrane"/>
    <property type="evidence" value="ECO:0007669"/>
    <property type="project" value="UniProtKB-SubCell"/>
</dbReference>
<evidence type="ECO:0000256" key="7">
    <source>
        <dbReference type="ARBA" id="ARBA00023237"/>
    </source>
</evidence>
<reference evidence="8 9" key="1">
    <citation type="submission" date="2016-10" db="EMBL/GenBank/DDBJ databases">
        <authorList>
            <person name="de Groot N.N."/>
        </authorList>
    </citation>
    <scope>NUCLEOTIDE SEQUENCE [LARGE SCALE GENOMIC DNA]</scope>
    <source>
        <strain evidence="8 9">ASO4-2</strain>
    </source>
</reference>
<evidence type="ECO:0000256" key="6">
    <source>
        <dbReference type="ARBA" id="ARBA00023136"/>
    </source>
</evidence>
<dbReference type="Proteomes" id="UP000198771">
    <property type="component" value="Unassembled WGS sequence"/>
</dbReference>
<dbReference type="AlphaFoldDB" id="A0A1G6DQQ7"/>
<keyword evidence="4" id="KW-0812">Transmembrane</keyword>
<dbReference type="GO" id="GO:0015483">
    <property type="term" value="F:long-chain fatty acid transporting porin activity"/>
    <property type="evidence" value="ECO:0007669"/>
    <property type="project" value="TreeGrafter"/>
</dbReference>
<keyword evidence="6" id="KW-0472">Membrane</keyword>
<evidence type="ECO:0000256" key="5">
    <source>
        <dbReference type="ARBA" id="ARBA00022729"/>
    </source>
</evidence>
<dbReference type="Gene3D" id="2.40.160.60">
    <property type="entry name" value="Outer membrane protein transport protein (OMPP1/FadL/TodX)"/>
    <property type="match status" value="1"/>
</dbReference>
<organism evidence="8 9">
    <name type="scientific">Desulfonatronum thiosulfatophilum</name>
    <dbReference type="NCBI Taxonomy" id="617002"/>
    <lineage>
        <taxon>Bacteria</taxon>
        <taxon>Pseudomonadati</taxon>
        <taxon>Thermodesulfobacteriota</taxon>
        <taxon>Desulfovibrionia</taxon>
        <taxon>Desulfovibrionales</taxon>
        <taxon>Desulfonatronaceae</taxon>
        <taxon>Desulfonatronum</taxon>
    </lineage>
</organism>
<dbReference type="RefSeq" id="WP_092121754.1">
    <property type="nucleotide sequence ID" value="NZ_FMXO01000013.1"/>
</dbReference>
<dbReference type="STRING" id="617002.SAMN05660653_02322"/>
<dbReference type="EMBL" id="FMXO01000013">
    <property type="protein sequence ID" value="SDB47432.1"/>
    <property type="molecule type" value="Genomic_DNA"/>
</dbReference>
<accession>A0A1G6DQQ7</accession>
<evidence type="ECO:0000256" key="2">
    <source>
        <dbReference type="ARBA" id="ARBA00008163"/>
    </source>
</evidence>
<keyword evidence="9" id="KW-1185">Reference proteome</keyword>
<comment type="similarity">
    <text evidence="2">Belongs to the OmpP1/FadL family.</text>
</comment>
<evidence type="ECO:0000256" key="3">
    <source>
        <dbReference type="ARBA" id="ARBA00022452"/>
    </source>
</evidence>
<evidence type="ECO:0000313" key="9">
    <source>
        <dbReference type="Proteomes" id="UP000198771"/>
    </source>
</evidence>
<keyword evidence="5" id="KW-0732">Signal</keyword>
<evidence type="ECO:0000256" key="1">
    <source>
        <dbReference type="ARBA" id="ARBA00004571"/>
    </source>
</evidence>
<comment type="subcellular location">
    <subcellularLocation>
        <location evidence="1">Cell outer membrane</location>
        <topology evidence="1">Multi-pass membrane protein</topology>
    </subcellularLocation>
</comment>
<evidence type="ECO:0000256" key="4">
    <source>
        <dbReference type="ARBA" id="ARBA00022692"/>
    </source>
</evidence>
<dbReference type="InterPro" id="IPR005017">
    <property type="entry name" value="OMPP1/FadL/TodX"/>
</dbReference>
<evidence type="ECO:0000313" key="8">
    <source>
        <dbReference type="EMBL" id="SDB47432.1"/>
    </source>
</evidence>
<keyword evidence="7" id="KW-0998">Cell outer membrane</keyword>
<proteinExistence type="inferred from homology"/>
<name>A0A1G6DQQ7_9BACT</name>
<keyword evidence="3" id="KW-1134">Transmembrane beta strand</keyword>